<protein>
    <recommendedName>
        <fullName evidence="4">DoxX family protein</fullName>
    </recommendedName>
</protein>
<feature type="transmembrane region" description="Helical" evidence="1">
    <location>
        <begin position="45"/>
        <end position="64"/>
    </location>
</feature>
<name>A0A059FLE3_9PROT</name>
<gene>
    <name evidence="2" type="ORF">HJA_02775</name>
</gene>
<dbReference type="Proteomes" id="UP000024816">
    <property type="component" value="Unassembled WGS sequence"/>
</dbReference>
<dbReference type="STRING" id="1280952.HJA_02775"/>
<feature type="transmembrane region" description="Helical" evidence="1">
    <location>
        <begin position="102"/>
        <end position="118"/>
    </location>
</feature>
<comment type="caution">
    <text evidence="2">The sequence shown here is derived from an EMBL/GenBank/DDBJ whole genome shotgun (WGS) entry which is preliminary data.</text>
</comment>
<organism evidence="2 3">
    <name type="scientific">Hyphomonas jannaschiana VP2</name>
    <dbReference type="NCBI Taxonomy" id="1280952"/>
    <lineage>
        <taxon>Bacteria</taxon>
        <taxon>Pseudomonadati</taxon>
        <taxon>Pseudomonadota</taxon>
        <taxon>Alphaproteobacteria</taxon>
        <taxon>Hyphomonadales</taxon>
        <taxon>Hyphomonadaceae</taxon>
        <taxon>Hyphomonas</taxon>
    </lineage>
</organism>
<reference evidence="2 3" key="1">
    <citation type="journal article" date="2014" name="Antonie Van Leeuwenhoek">
        <title>Hyphomonas beringensis sp. nov. and Hyphomonas chukchiensis sp. nov., isolated from surface seawater of the Bering Sea and Chukchi Sea.</title>
        <authorList>
            <person name="Li C."/>
            <person name="Lai Q."/>
            <person name="Li G."/>
            <person name="Dong C."/>
            <person name="Wang J."/>
            <person name="Liao Y."/>
            <person name="Shao Z."/>
        </authorList>
    </citation>
    <scope>NUCLEOTIDE SEQUENCE [LARGE SCALE GENOMIC DNA]</scope>
    <source>
        <strain evidence="2 3">VP2</strain>
    </source>
</reference>
<accession>A0A059FLE3</accession>
<evidence type="ECO:0000256" key="1">
    <source>
        <dbReference type="SAM" id="Phobius"/>
    </source>
</evidence>
<feature type="transmembrane region" description="Helical" evidence="1">
    <location>
        <begin position="71"/>
        <end position="90"/>
    </location>
</feature>
<sequence>MTLRNLAGFALAVLAAWLLWGGIHTVNIIVSRGSPLSDALLSPPTSLLRILGAFIAVIGGLTAATGKPFGALLSLVGVGIFALLAATMALSGANSVLWMDEAVFSGILVVLTGLLFILPRS</sequence>
<dbReference type="AlphaFoldDB" id="A0A059FLE3"/>
<dbReference type="EMBL" id="ARYJ01000001">
    <property type="protein sequence ID" value="KCZ91427.1"/>
    <property type="molecule type" value="Genomic_DNA"/>
</dbReference>
<keyword evidence="1" id="KW-0812">Transmembrane</keyword>
<evidence type="ECO:0000313" key="3">
    <source>
        <dbReference type="Proteomes" id="UP000024816"/>
    </source>
</evidence>
<dbReference type="OrthoDB" id="7619720at2"/>
<dbReference type="PATRIC" id="fig|1280952.3.peg.560"/>
<evidence type="ECO:0008006" key="4">
    <source>
        <dbReference type="Google" id="ProtNLM"/>
    </source>
</evidence>
<keyword evidence="1" id="KW-1133">Transmembrane helix</keyword>
<proteinExistence type="predicted"/>
<keyword evidence="1" id="KW-0472">Membrane</keyword>
<evidence type="ECO:0000313" key="2">
    <source>
        <dbReference type="EMBL" id="KCZ91427.1"/>
    </source>
</evidence>
<dbReference type="RefSeq" id="WP_035577773.1">
    <property type="nucleotide sequence ID" value="NZ_ARYJ01000001.1"/>
</dbReference>
<keyword evidence="3" id="KW-1185">Reference proteome</keyword>